<dbReference type="GO" id="GO:0007165">
    <property type="term" value="P:signal transduction"/>
    <property type="evidence" value="ECO:0007669"/>
    <property type="project" value="InterPro"/>
</dbReference>
<dbReference type="Pfam" id="PF18100">
    <property type="entry name" value="PDE4_UCR"/>
    <property type="match status" value="1"/>
</dbReference>
<comment type="cofactor">
    <cofactor evidence="10">
        <name>a divalent metal cation</name>
        <dbReference type="ChEBI" id="CHEBI:60240"/>
    </cofactor>
    <text evidence="10">Binds 2 divalent metal cations per subunit. Site 1 may preferentially bind zinc ions, while site 2 has a preference for magnesium and/or manganese ions.</text>
</comment>
<dbReference type="PROSITE" id="PS00126">
    <property type="entry name" value="PDEASE_I_1"/>
    <property type="match status" value="1"/>
</dbReference>
<keyword evidence="14" id="KW-1185">Reference proteome</keyword>
<dbReference type="InterPro" id="IPR002073">
    <property type="entry name" value="PDEase_catalytic_dom"/>
</dbReference>
<dbReference type="PRINTS" id="PR00387">
    <property type="entry name" value="PDIESTERASE1"/>
</dbReference>
<accession>A0A8C7M8A6</accession>
<dbReference type="InterPro" id="IPR023174">
    <property type="entry name" value="PDEase_CS"/>
</dbReference>
<organism evidence="13 14">
    <name type="scientific">Oncorhynchus kisutch</name>
    <name type="common">Coho salmon</name>
    <name type="synonym">Salmo kisutch</name>
    <dbReference type="NCBI Taxonomy" id="8019"/>
    <lineage>
        <taxon>Eukaryota</taxon>
        <taxon>Metazoa</taxon>
        <taxon>Chordata</taxon>
        <taxon>Craniata</taxon>
        <taxon>Vertebrata</taxon>
        <taxon>Euteleostomi</taxon>
        <taxon>Actinopterygii</taxon>
        <taxon>Neopterygii</taxon>
        <taxon>Teleostei</taxon>
        <taxon>Protacanthopterygii</taxon>
        <taxon>Salmoniformes</taxon>
        <taxon>Salmonidae</taxon>
        <taxon>Salmoninae</taxon>
        <taxon>Oncorhynchus</taxon>
    </lineage>
</organism>
<feature type="region of interest" description="Disordered" evidence="11">
    <location>
        <begin position="583"/>
        <end position="703"/>
    </location>
</feature>
<evidence type="ECO:0000256" key="9">
    <source>
        <dbReference type="PIRSR" id="PIRSR623088-3"/>
    </source>
</evidence>
<evidence type="ECO:0000256" key="8">
    <source>
        <dbReference type="PIRSR" id="PIRSR623088-2"/>
    </source>
</evidence>
<feature type="binding site" evidence="8">
    <location>
        <position position="376"/>
    </location>
    <ligand>
        <name>AMP</name>
        <dbReference type="ChEBI" id="CHEBI:456215"/>
    </ligand>
</feature>
<dbReference type="GO" id="GO:0004115">
    <property type="term" value="F:3',5'-cyclic-AMP phosphodiesterase activity"/>
    <property type="evidence" value="ECO:0007669"/>
    <property type="project" value="UniProtKB-EC"/>
</dbReference>
<dbReference type="GO" id="GO:0006198">
    <property type="term" value="P:cAMP catabolic process"/>
    <property type="evidence" value="ECO:0007669"/>
    <property type="project" value="UniProtKB-UniPathway"/>
</dbReference>
<name>A0A8C7M8A6_ONCKI</name>
<keyword evidence="4 10" id="KW-0378">Hydrolase</keyword>
<dbReference type="SMART" id="SM00471">
    <property type="entry name" value="HDc"/>
    <property type="match status" value="1"/>
</dbReference>
<evidence type="ECO:0000256" key="5">
    <source>
        <dbReference type="ARBA" id="ARBA00023149"/>
    </source>
</evidence>
<keyword evidence="3 9" id="KW-0479">Metal-binding</keyword>
<dbReference type="SUPFAM" id="SSF109604">
    <property type="entry name" value="HD-domain/PDEase-like"/>
    <property type="match status" value="1"/>
</dbReference>
<feature type="binding site" evidence="9">
    <location>
        <position position="375"/>
    </location>
    <ligand>
        <name>Zn(2+)</name>
        <dbReference type="ChEBI" id="CHEBI:29105"/>
        <label>1</label>
    </ligand>
</feature>
<reference evidence="13" key="1">
    <citation type="submission" date="2025-08" db="UniProtKB">
        <authorList>
            <consortium name="Ensembl"/>
        </authorList>
    </citation>
    <scope>IDENTIFICATION</scope>
</reference>
<comment type="pathway">
    <text evidence="1">Purine metabolism; 3',5'-cyclic AMP degradation; AMP from 3',5'-cyclic AMP: step 1/1.</text>
</comment>
<evidence type="ECO:0000259" key="12">
    <source>
        <dbReference type="PROSITE" id="PS51845"/>
    </source>
</evidence>
<dbReference type="FunFam" id="1.10.1300.10:FF:000001">
    <property type="entry name" value="Phosphodiesterase"/>
    <property type="match status" value="1"/>
</dbReference>
<feature type="compositionally biased region" description="Acidic residues" evidence="11">
    <location>
        <begin position="658"/>
        <end position="673"/>
    </location>
</feature>
<feature type="compositionally biased region" description="Polar residues" evidence="11">
    <location>
        <begin position="641"/>
        <end position="652"/>
    </location>
</feature>
<dbReference type="Proteomes" id="UP000694557">
    <property type="component" value="Unassembled WGS sequence"/>
</dbReference>
<evidence type="ECO:0000256" key="10">
    <source>
        <dbReference type="RuleBase" id="RU363067"/>
    </source>
</evidence>
<dbReference type="InterPro" id="IPR023088">
    <property type="entry name" value="PDEase"/>
</dbReference>
<dbReference type="InterPro" id="IPR036971">
    <property type="entry name" value="PDEase_catalytic_dom_sf"/>
</dbReference>
<protein>
    <recommendedName>
        <fullName evidence="10">Phosphodiesterase</fullName>
        <ecNumber evidence="10">3.1.4.-</ecNumber>
    </recommendedName>
</protein>
<gene>
    <name evidence="13" type="primary">PDE4D</name>
</gene>
<dbReference type="GeneTree" id="ENSGT00940000155674"/>
<dbReference type="UniPathway" id="UPA00762">
    <property type="reaction ID" value="UER00747"/>
</dbReference>
<comment type="catalytic activity">
    <reaction evidence="6">
        <text>3',5'-cyclic AMP + H2O = AMP + H(+)</text>
        <dbReference type="Rhea" id="RHEA:25277"/>
        <dbReference type="ChEBI" id="CHEBI:15377"/>
        <dbReference type="ChEBI" id="CHEBI:15378"/>
        <dbReference type="ChEBI" id="CHEBI:58165"/>
        <dbReference type="ChEBI" id="CHEBI:456215"/>
        <dbReference type="EC" id="3.1.4.53"/>
    </reaction>
    <physiologicalReaction direction="left-to-right" evidence="6">
        <dbReference type="Rhea" id="RHEA:25278"/>
    </physiologicalReaction>
</comment>
<feature type="binding site" evidence="9">
    <location>
        <position position="376"/>
    </location>
    <ligand>
        <name>Zn(2+)</name>
        <dbReference type="ChEBI" id="CHEBI:29105"/>
        <label>1</label>
    </ligand>
</feature>
<evidence type="ECO:0000256" key="7">
    <source>
        <dbReference type="PIRSR" id="PIRSR623088-1"/>
    </source>
</evidence>
<evidence type="ECO:0000313" key="14">
    <source>
        <dbReference type="Proteomes" id="UP000694557"/>
    </source>
</evidence>
<feature type="compositionally biased region" description="Acidic residues" evidence="11">
    <location>
        <begin position="630"/>
        <end position="640"/>
    </location>
</feature>
<feature type="binding site" evidence="9">
    <location>
        <position position="376"/>
    </location>
    <ligand>
        <name>Zn(2+)</name>
        <dbReference type="ChEBI" id="CHEBI:29105"/>
        <label>2</label>
    </ligand>
</feature>
<dbReference type="Pfam" id="PF00233">
    <property type="entry name" value="PDEase_I"/>
    <property type="match status" value="1"/>
</dbReference>
<dbReference type="PROSITE" id="PS51845">
    <property type="entry name" value="PDEASE_I_2"/>
    <property type="match status" value="1"/>
</dbReference>
<feature type="active site" description="Proton donor" evidence="7">
    <location>
        <position position="335"/>
    </location>
</feature>
<feature type="binding site" evidence="9">
    <location>
        <position position="339"/>
    </location>
    <ligand>
        <name>Zn(2+)</name>
        <dbReference type="ChEBI" id="CHEBI:29105"/>
        <label>1</label>
    </ligand>
</feature>
<dbReference type="GO" id="GO:0046872">
    <property type="term" value="F:metal ion binding"/>
    <property type="evidence" value="ECO:0007669"/>
    <property type="project" value="UniProtKB-KW"/>
</dbReference>
<dbReference type="InterPro" id="IPR003607">
    <property type="entry name" value="HD/PDEase_dom"/>
</dbReference>
<evidence type="ECO:0000256" key="4">
    <source>
        <dbReference type="ARBA" id="ARBA00022801"/>
    </source>
</evidence>
<evidence type="ECO:0000256" key="6">
    <source>
        <dbReference type="ARBA" id="ARBA00033681"/>
    </source>
</evidence>
<reference evidence="13" key="2">
    <citation type="submission" date="2025-09" db="UniProtKB">
        <authorList>
            <consortium name="Ensembl"/>
        </authorList>
    </citation>
    <scope>IDENTIFICATION</scope>
</reference>
<proteinExistence type="inferred from homology"/>
<feature type="binding site" evidence="8">
    <location>
        <begin position="335"/>
        <end position="339"/>
    </location>
    <ligand>
        <name>AMP</name>
        <dbReference type="ChEBI" id="CHEBI:456215"/>
    </ligand>
</feature>
<evidence type="ECO:0000256" key="11">
    <source>
        <dbReference type="SAM" id="MobiDB-lite"/>
    </source>
</evidence>
<keyword evidence="5" id="KW-0114">cAMP</keyword>
<dbReference type="Gene3D" id="1.10.1300.10">
    <property type="entry name" value="3'5'-cyclic nucleotide phosphodiesterase, catalytic domain"/>
    <property type="match status" value="1"/>
</dbReference>
<feature type="domain" description="PDEase" evidence="12">
    <location>
        <begin position="259"/>
        <end position="588"/>
    </location>
</feature>
<feature type="binding site" evidence="8">
    <location>
        <position position="493"/>
    </location>
    <ligand>
        <name>AMP</name>
        <dbReference type="ChEBI" id="CHEBI:456215"/>
    </ligand>
</feature>
<dbReference type="InterPro" id="IPR040844">
    <property type="entry name" value="PDE4_UCR"/>
</dbReference>
<sequence>MTIVLKPRSRSTSSLRNTEGICFDVDNGTSSGRSPLDPMASPGSGLILQGNFVHSQRRESFLYRSDSDYELSPKSMSRNSSIASDIHGDDMIVTPFAQVLASLRTVRNNFAALTNCTQDRVSNKRSPMCNPPPITKTSFTEEAYQKLATETLEELDWCLDQLETLQTRHSVGEMASNKFKRMLNRELSHLSEMSRSGNQVSEFISSTFLDKQHEVEMPTPQTQKEKEDKKNRPMCQISGVKKLQHSSSLNNSNIPRFGVKTETEDELAKELEDVNKWGLNVFKVTEFSGNRPLTVMMHTIFQERDLLKTFKIPLDTFITYLMTLEDHYHGDVAYHNNIHAADVTQSTHVLLSTPALEAVFTDLEILAAIFASAIHDVDHPGVSNQFLINTNSELALMYNDSSVLENHHLAVGFKLLQEENCDIFQNLTKKQRQSLRKMVIDIVLATDMSKHMNLLADLKTMVETKKVTSSGVLLLDNYSDRIQVLQNMVHCADLSNPTKPLQLYRQWTDRIMEEFFTQGDRERERGMEISPMCDKHNASVEKSQVGFIDYIVHPLWETWADLVHPDAQDILDTLEDNREWYQSTIPQSPSPTLDEPEDISRPLGGDKFQFELTLEEDGESDTEKDSGSQPEEEDEEEENSCSDSKTLCTQDSESTEIPLDEQVGEDVEVEVEGESSSSQPSVVEEEEEGEDDEKKGEEKAADT</sequence>
<feature type="binding site" evidence="9">
    <location>
        <position position="493"/>
    </location>
    <ligand>
        <name>Zn(2+)</name>
        <dbReference type="ChEBI" id="CHEBI:29105"/>
        <label>1</label>
    </ligand>
</feature>
<dbReference type="PANTHER" id="PTHR11347">
    <property type="entry name" value="CYCLIC NUCLEOTIDE PHOSPHODIESTERASE"/>
    <property type="match status" value="1"/>
</dbReference>
<dbReference type="EC" id="3.1.4.-" evidence="10"/>
<dbReference type="Ensembl" id="ENSOKIT00005037634.1">
    <property type="protein sequence ID" value="ENSOKIP00005035632.1"/>
    <property type="gene ID" value="ENSOKIG00005013730.1"/>
</dbReference>
<evidence type="ECO:0000256" key="1">
    <source>
        <dbReference type="ARBA" id="ARBA00004703"/>
    </source>
</evidence>
<evidence type="ECO:0000256" key="2">
    <source>
        <dbReference type="ARBA" id="ARBA00009517"/>
    </source>
</evidence>
<feature type="binding site" evidence="8">
    <location>
        <position position="544"/>
    </location>
    <ligand>
        <name>AMP</name>
        <dbReference type="ChEBI" id="CHEBI:456215"/>
    </ligand>
</feature>
<dbReference type="CDD" id="cd00077">
    <property type="entry name" value="HDc"/>
    <property type="match status" value="1"/>
</dbReference>
<feature type="compositionally biased region" description="Basic and acidic residues" evidence="11">
    <location>
        <begin position="692"/>
        <end position="703"/>
    </location>
</feature>
<dbReference type="AlphaFoldDB" id="A0A8C7M8A6"/>
<evidence type="ECO:0000313" key="13">
    <source>
        <dbReference type="Ensembl" id="ENSOKIP00005035632.1"/>
    </source>
</evidence>
<comment type="similarity">
    <text evidence="2">Belongs to the cyclic nucleotide phosphodiesterase family. PDE4 subfamily.</text>
</comment>
<evidence type="ECO:0000256" key="3">
    <source>
        <dbReference type="ARBA" id="ARBA00022723"/>
    </source>
</evidence>